<keyword evidence="5" id="KW-1185">Reference proteome</keyword>
<evidence type="ECO:0000256" key="1">
    <source>
        <dbReference type="SAM" id="MobiDB-lite"/>
    </source>
</evidence>
<dbReference type="EMBL" id="CP020809">
    <property type="protein sequence ID" value="ART69759.1"/>
    <property type="molecule type" value="Genomic_DNA"/>
</dbReference>
<dbReference type="OrthoDB" id="4741178at2"/>
<dbReference type="AlphaFoldDB" id="A0A1Y0C3J6"/>
<evidence type="ECO:0000259" key="3">
    <source>
        <dbReference type="Pfam" id="PF23717"/>
    </source>
</evidence>
<sequence length="365" mass="35738">MKTVLGLALTSTDVSWALLAGDDGADDAVLDDDAFAVDAGDELAERGIAAARGAQAIAASSGHDVRSVGLTCDDDTAAEAAKLITALTSAGFDDVRVVPADLIADDEVSGAHGAARAVVTDAVPAQVTTVEEPPTRRRTAKWVWVGGASAAAVVIGVVAAGALFMVGDTEPAADAAALTAAGSPEIVTAAVPRLTPPTIAVHAQDVQPARKVAARAGRPEAETPVTTWTPPVEEPAPAKPVTPAAHPAVAANAVPSAPPTPTPAVPAAPLAVETTPPAAAAHLPQNLPGPIAPGPADAVAPMAPAQAAPTTTAAPATPTPTVPQASPAAASQVPTAQAPAPAQPAPAQPAPAPPVNPFDIFASLP</sequence>
<evidence type="ECO:0000256" key="2">
    <source>
        <dbReference type="SAM" id="Phobius"/>
    </source>
</evidence>
<organism evidence="4 5">
    <name type="scientific">Mycobacterium dioxanotrophicus</name>
    <dbReference type="NCBI Taxonomy" id="482462"/>
    <lineage>
        <taxon>Bacteria</taxon>
        <taxon>Bacillati</taxon>
        <taxon>Actinomycetota</taxon>
        <taxon>Actinomycetes</taxon>
        <taxon>Mycobacteriales</taxon>
        <taxon>Mycobacteriaceae</taxon>
        <taxon>Mycobacterium</taxon>
    </lineage>
</organism>
<proteinExistence type="predicted"/>
<feature type="transmembrane region" description="Helical" evidence="2">
    <location>
        <begin position="142"/>
        <end position="166"/>
    </location>
</feature>
<gene>
    <name evidence="4" type="ORF">BTO20_15215</name>
</gene>
<name>A0A1Y0C3J6_9MYCO</name>
<protein>
    <recommendedName>
        <fullName evidence="3">DUF7159 domain-containing protein</fullName>
    </recommendedName>
</protein>
<keyword evidence="2" id="KW-0472">Membrane</keyword>
<keyword evidence="2" id="KW-0812">Transmembrane</keyword>
<dbReference type="Pfam" id="PF23717">
    <property type="entry name" value="DUF7159"/>
    <property type="match status" value="1"/>
</dbReference>
<feature type="domain" description="DUF7159" evidence="3">
    <location>
        <begin position="3"/>
        <end position="105"/>
    </location>
</feature>
<feature type="compositionally biased region" description="Low complexity" evidence="1">
    <location>
        <begin position="294"/>
        <end position="316"/>
    </location>
</feature>
<evidence type="ECO:0000313" key="4">
    <source>
        <dbReference type="EMBL" id="ART69759.1"/>
    </source>
</evidence>
<feature type="compositionally biased region" description="Pro residues" evidence="1">
    <location>
        <begin position="256"/>
        <end position="266"/>
    </location>
</feature>
<evidence type="ECO:0000313" key="5">
    <source>
        <dbReference type="Proteomes" id="UP000195331"/>
    </source>
</evidence>
<feature type="region of interest" description="Disordered" evidence="1">
    <location>
        <begin position="280"/>
        <end position="365"/>
    </location>
</feature>
<feature type="compositionally biased region" description="Low complexity" evidence="1">
    <location>
        <begin position="222"/>
        <end position="231"/>
    </location>
</feature>
<feature type="compositionally biased region" description="Low complexity" evidence="1">
    <location>
        <begin position="322"/>
        <end position="340"/>
    </location>
</feature>
<feature type="region of interest" description="Disordered" evidence="1">
    <location>
        <begin position="212"/>
        <end position="268"/>
    </location>
</feature>
<dbReference type="KEGG" id="mdx:BTO20_15215"/>
<keyword evidence="2" id="KW-1133">Transmembrane helix</keyword>
<feature type="compositionally biased region" description="Low complexity" evidence="1">
    <location>
        <begin position="241"/>
        <end position="255"/>
    </location>
</feature>
<dbReference type="Proteomes" id="UP000195331">
    <property type="component" value="Chromosome"/>
</dbReference>
<accession>A0A1Y0C3J6</accession>
<feature type="compositionally biased region" description="Pro residues" evidence="1">
    <location>
        <begin position="341"/>
        <end position="356"/>
    </location>
</feature>
<dbReference type="InterPro" id="IPR055583">
    <property type="entry name" value="DUF7159"/>
</dbReference>
<reference evidence="4 5" key="1">
    <citation type="submission" date="2017-04" db="EMBL/GenBank/DDBJ databases">
        <title>Whole Genome Sequence of 1,4-Dioxane Degrading Bacterium Mycobacterium dioxanotrophicus PH-06.</title>
        <authorList>
            <person name="He Y."/>
        </authorList>
    </citation>
    <scope>NUCLEOTIDE SEQUENCE [LARGE SCALE GENOMIC DNA]</scope>
    <source>
        <strain evidence="4 5">PH-06</strain>
    </source>
</reference>